<evidence type="ECO:0000313" key="7">
    <source>
        <dbReference type="EMBL" id="MBS0032464.1"/>
    </source>
</evidence>
<feature type="domain" description="RNA polymerase sigma-70 region 2" evidence="5">
    <location>
        <begin position="28"/>
        <end position="93"/>
    </location>
</feature>
<gene>
    <name evidence="7" type="ORF">KE626_34350</name>
</gene>
<evidence type="ECO:0000256" key="3">
    <source>
        <dbReference type="ARBA" id="ARBA00023082"/>
    </source>
</evidence>
<dbReference type="CDD" id="cd06171">
    <property type="entry name" value="Sigma70_r4"/>
    <property type="match status" value="1"/>
</dbReference>
<keyword evidence="3" id="KW-0731">Sigma factor</keyword>
<dbReference type="Gene3D" id="1.10.10.10">
    <property type="entry name" value="Winged helix-like DNA-binding domain superfamily/Winged helix DNA-binding domain"/>
    <property type="match status" value="1"/>
</dbReference>
<dbReference type="NCBIfam" id="TIGR02937">
    <property type="entry name" value="sigma70-ECF"/>
    <property type="match status" value="1"/>
</dbReference>
<sequence length="199" mass="23199">MNVTGTINEDIYAMRLQQGDELAFRYVMERYFPVITLFARRFISNHAVAEDVAEETFIKLWHHHERVTSFQSLKAFLYITAKNACLNELRKEKNQQYRHQVYEANIDREEDFIANEIIRAEVKAEILRTVNSLPGKMKRVFELSYLEGLPNREIAKALQISVNTVKGQKARALELVKEKLQGRDILPFALLLLAAMRKD</sequence>
<dbReference type="InterPro" id="IPR007627">
    <property type="entry name" value="RNA_pol_sigma70_r2"/>
</dbReference>
<dbReference type="EMBL" id="JAGTXB010000040">
    <property type="protein sequence ID" value="MBS0032464.1"/>
    <property type="molecule type" value="Genomic_DNA"/>
</dbReference>
<feature type="domain" description="RNA polymerase sigma factor 70 region 4 type 2" evidence="6">
    <location>
        <begin position="125"/>
        <end position="174"/>
    </location>
</feature>
<evidence type="ECO:0000313" key="8">
    <source>
        <dbReference type="Proteomes" id="UP000676386"/>
    </source>
</evidence>
<comment type="similarity">
    <text evidence="1">Belongs to the sigma-70 factor family. ECF subfamily.</text>
</comment>
<dbReference type="Pfam" id="PF04542">
    <property type="entry name" value="Sigma70_r2"/>
    <property type="match status" value="1"/>
</dbReference>
<reference evidence="7 8" key="1">
    <citation type="submission" date="2021-04" db="EMBL/GenBank/DDBJ databases">
        <title>Chitinophaga sp. nov., isolated from the rhizosphere soil.</title>
        <authorList>
            <person name="He S."/>
        </authorList>
    </citation>
    <scope>NUCLEOTIDE SEQUENCE [LARGE SCALE GENOMIC DNA]</scope>
    <source>
        <strain evidence="7 8">2R12</strain>
    </source>
</reference>
<dbReference type="NCBIfam" id="TIGR02985">
    <property type="entry name" value="Sig70_bacteroi1"/>
    <property type="match status" value="1"/>
</dbReference>
<dbReference type="InterPro" id="IPR013325">
    <property type="entry name" value="RNA_pol_sigma_r2"/>
</dbReference>
<evidence type="ECO:0000259" key="5">
    <source>
        <dbReference type="Pfam" id="PF04542"/>
    </source>
</evidence>
<protein>
    <submittedName>
        <fullName evidence="7">RNA polymerase sigma-70 factor</fullName>
    </submittedName>
</protein>
<accession>A0ABS5JB73</accession>
<dbReference type="Gene3D" id="1.10.1740.10">
    <property type="match status" value="1"/>
</dbReference>
<dbReference type="SUPFAM" id="SSF88946">
    <property type="entry name" value="Sigma2 domain of RNA polymerase sigma factors"/>
    <property type="match status" value="1"/>
</dbReference>
<name>A0ABS5JB73_9BACT</name>
<dbReference type="SUPFAM" id="SSF88659">
    <property type="entry name" value="Sigma3 and sigma4 domains of RNA polymerase sigma factors"/>
    <property type="match status" value="1"/>
</dbReference>
<dbReference type="InterPro" id="IPR013324">
    <property type="entry name" value="RNA_pol_sigma_r3/r4-like"/>
</dbReference>
<organism evidence="7 8">
    <name type="scientific">Chitinophaga hostae</name>
    <dbReference type="NCBI Taxonomy" id="2831022"/>
    <lineage>
        <taxon>Bacteria</taxon>
        <taxon>Pseudomonadati</taxon>
        <taxon>Bacteroidota</taxon>
        <taxon>Chitinophagia</taxon>
        <taxon>Chitinophagales</taxon>
        <taxon>Chitinophagaceae</taxon>
        <taxon>Chitinophaga</taxon>
    </lineage>
</organism>
<keyword evidence="8" id="KW-1185">Reference proteome</keyword>
<keyword evidence="2" id="KW-0805">Transcription regulation</keyword>
<dbReference type="Proteomes" id="UP000676386">
    <property type="component" value="Unassembled WGS sequence"/>
</dbReference>
<keyword evidence="4" id="KW-0804">Transcription</keyword>
<dbReference type="RefSeq" id="WP_211977665.1">
    <property type="nucleotide sequence ID" value="NZ_CBFHAM010000041.1"/>
</dbReference>
<evidence type="ECO:0000256" key="4">
    <source>
        <dbReference type="ARBA" id="ARBA00023163"/>
    </source>
</evidence>
<proteinExistence type="inferred from homology"/>
<evidence type="ECO:0000256" key="2">
    <source>
        <dbReference type="ARBA" id="ARBA00023015"/>
    </source>
</evidence>
<dbReference type="PANTHER" id="PTHR43133">
    <property type="entry name" value="RNA POLYMERASE ECF-TYPE SIGMA FACTO"/>
    <property type="match status" value="1"/>
</dbReference>
<dbReference type="InterPro" id="IPR039425">
    <property type="entry name" value="RNA_pol_sigma-70-like"/>
</dbReference>
<dbReference type="InterPro" id="IPR036388">
    <property type="entry name" value="WH-like_DNA-bd_sf"/>
</dbReference>
<evidence type="ECO:0000256" key="1">
    <source>
        <dbReference type="ARBA" id="ARBA00010641"/>
    </source>
</evidence>
<evidence type="ECO:0000259" key="6">
    <source>
        <dbReference type="Pfam" id="PF08281"/>
    </source>
</evidence>
<dbReference type="InterPro" id="IPR014284">
    <property type="entry name" value="RNA_pol_sigma-70_dom"/>
</dbReference>
<dbReference type="PANTHER" id="PTHR43133:SF46">
    <property type="entry name" value="RNA POLYMERASE SIGMA-70 FACTOR ECF SUBFAMILY"/>
    <property type="match status" value="1"/>
</dbReference>
<comment type="caution">
    <text evidence="7">The sequence shown here is derived from an EMBL/GenBank/DDBJ whole genome shotgun (WGS) entry which is preliminary data.</text>
</comment>
<dbReference type="InterPro" id="IPR013249">
    <property type="entry name" value="RNA_pol_sigma70_r4_t2"/>
</dbReference>
<dbReference type="InterPro" id="IPR014327">
    <property type="entry name" value="RNA_pol_sigma70_bacteroid"/>
</dbReference>
<dbReference type="Pfam" id="PF08281">
    <property type="entry name" value="Sigma70_r4_2"/>
    <property type="match status" value="1"/>
</dbReference>